<feature type="transmembrane region" description="Helical" evidence="2">
    <location>
        <begin position="302"/>
        <end position="329"/>
    </location>
</feature>
<gene>
    <name evidence="4" type="ORF">GKZ27_03840</name>
</gene>
<dbReference type="InterPro" id="IPR006976">
    <property type="entry name" value="VanZ-like"/>
</dbReference>
<feature type="transmembrane region" description="Helical" evidence="2">
    <location>
        <begin position="20"/>
        <end position="39"/>
    </location>
</feature>
<evidence type="ECO:0000256" key="1">
    <source>
        <dbReference type="SAM" id="MobiDB-lite"/>
    </source>
</evidence>
<dbReference type="Pfam" id="PF04892">
    <property type="entry name" value="VanZ"/>
    <property type="match status" value="1"/>
</dbReference>
<evidence type="ECO:0000313" key="5">
    <source>
        <dbReference type="Proteomes" id="UP000463388"/>
    </source>
</evidence>
<reference evidence="4 5" key="1">
    <citation type="submission" date="2019-12" db="EMBL/GenBank/DDBJ databases">
        <title>Microbes associate with the intestines of laboratory mice.</title>
        <authorList>
            <person name="Navarre W."/>
            <person name="Wong E."/>
        </authorList>
    </citation>
    <scope>NUCLEOTIDE SEQUENCE [LARGE SCALE GENOMIC DNA]</scope>
    <source>
        <strain evidence="4 5">NM66_B29</strain>
    </source>
</reference>
<dbReference type="PANTHER" id="PTHR36834:SF1">
    <property type="entry name" value="INTEGRAL MEMBRANE PROTEIN"/>
    <property type="match status" value="1"/>
</dbReference>
<feature type="domain" description="VanZ-like" evidence="3">
    <location>
        <begin position="57"/>
        <end position="183"/>
    </location>
</feature>
<comment type="caution">
    <text evidence="4">The sequence shown here is derived from an EMBL/GenBank/DDBJ whole genome shotgun (WGS) entry which is preliminary data.</text>
</comment>
<feature type="transmembrane region" description="Helical" evidence="2">
    <location>
        <begin position="252"/>
        <end position="270"/>
    </location>
</feature>
<dbReference type="Proteomes" id="UP000463388">
    <property type="component" value="Unassembled WGS sequence"/>
</dbReference>
<keyword evidence="5" id="KW-1185">Reference proteome</keyword>
<proteinExistence type="predicted"/>
<feature type="transmembrane region" description="Helical" evidence="2">
    <location>
        <begin position="210"/>
        <end position="232"/>
    </location>
</feature>
<dbReference type="PANTHER" id="PTHR36834">
    <property type="entry name" value="MEMBRANE PROTEIN-RELATED"/>
    <property type="match status" value="1"/>
</dbReference>
<accession>A0A6N8JL44</accession>
<evidence type="ECO:0000256" key="2">
    <source>
        <dbReference type="SAM" id="Phobius"/>
    </source>
</evidence>
<feature type="transmembrane region" description="Helical" evidence="2">
    <location>
        <begin position="134"/>
        <end position="156"/>
    </location>
</feature>
<feature type="transmembrane region" description="Helical" evidence="2">
    <location>
        <begin position="104"/>
        <end position="122"/>
    </location>
</feature>
<feature type="region of interest" description="Disordered" evidence="1">
    <location>
        <begin position="347"/>
        <end position="380"/>
    </location>
</feature>
<keyword evidence="2" id="KW-0812">Transmembrane</keyword>
<keyword evidence="2" id="KW-1133">Transmembrane helix</keyword>
<sequence length="380" mass="41154">MGSVINAYIATFSGSFNVAVLVWPLLSLLLSVPVLVGLYRRDGWLPLATVFAVYASILYAAGLVCFTLYPLPTGDSGPGITYGIPPILDPLNFIPAIQRDGVDAVLQLLLNVVLFVPLGFIARTLLKLRPLPTLALSFAVTCLIETAQLTGLFGVYPFAYRTFEVDDLICNTLGGVIGWGLGHLAVKLIQREAEVLPPVTHRPGFVRRAVALWTDAMIIDICSVVPRLMVVIGLKMLLGDVFDEAMLNRVNTVVWVACYVVAFAVVEVVVPWRRDGSTPAGLFYRMSCETRRRTGAARVAFYALRVAALLLVLVYPQYAVLPLAVFYLVARKMPYDFVPGAVAEPASERAAQPAHGTADALAARGAEGAEDAEDRELCLS</sequence>
<dbReference type="EMBL" id="WSRR01000005">
    <property type="protein sequence ID" value="MVX60593.1"/>
    <property type="molecule type" value="Genomic_DNA"/>
</dbReference>
<evidence type="ECO:0000313" key="4">
    <source>
        <dbReference type="EMBL" id="MVX60593.1"/>
    </source>
</evidence>
<dbReference type="AlphaFoldDB" id="A0A6N8JL44"/>
<protein>
    <recommendedName>
        <fullName evidence="3">VanZ-like domain-containing protein</fullName>
    </recommendedName>
</protein>
<feature type="transmembrane region" description="Helical" evidence="2">
    <location>
        <begin position="51"/>
        <end position="69"/>
    </location>
</feature>
<name>A0A6N8JL44_9ACTN</name>
<organism evidence="4 5">
    <name type="scientific">Adlercreutzia mucosicola</name>
    <dbReference type="NCBI Taxonomy" id="580026"/>
    <lineage>
        <taxon>Bacteria</taxon>
        <taxon>Bacillati</taxon>
        <taxon>Actinomycetota</taxon>
        <taxon>Coriobacteriia</taxon>
        <taxon>Eggerthellales</taxon>
        <taxon>Eggerthellaceae</taxon>
        <taxon>Adlercreutzia</taxon>
    </lineage>
</organism>
<keyword evidence="2" id="KW-0472">Membrane</keyword>
<dbReference type="InterPro" id="IPR053150">
    <property type="entry name" value="Teicoplanin_resist-assoc"/>
</dbReference>
<evidence type="ECO:0000259" key="3">
    <source>
        <dbReference type="Pfam" id="PF04892"/>
    </source>
</evidence>